<dbReference type="CDD" id="cd05301">
    <property type="entry name" value="GDH"/>
    <property type="match status" value="1"/>
</dbReference>
<proteinExistence type="inferred from homology"/>
<comment type="caution">
    <text evidence="6">The sequence shown here is derived from an EMBL/GenBank/DDBJ whole genome shotgun (WGS) entry which is preliminary data.</text>
</comment>
<dbReference type="PANTHER" id="PTHR10996:SF283">
    <property type="entry name" value="GLYOXYLATE_HYDROXYPYRUVATE REDUCTASE B"/>
    <property type="match status" value="1"/>
</dbReference>
<evidence type="ECO:0000313" key="6">
    <source>
        <dbReference type="EMBL" id="MBL4935628.1"/>
    </source>
</evidence>
<evidence type="ECO:0000256" key="2">
    <source>
        <dbReference type="ARBA" id="ARBA00023002"/>
    </source>
</evidence>
<dbReference type="EMBL" id="JAESWC010000002">
    <property type="protein sequence ID" value="MBL4935628.1"/>
    <property type="molecule type" value="Genomic_DNA"/>
</dbReference>
<dbReference type="PROSITE" id="PS00065">
    <property type="entry name" value="D_2_HYDROXYACID_DH_1"/>
    <property type="match status" value="1"/>
</dbReference>
<name>A0ABS1T8E3_9CLOT</name>
<evidence type="ECO:0000256" key="3">
    <source>
        <dbReference type="RuleBase" id="RU003719"/>
    </source>
</evidence>
<organism evidence="6 7">
    <name type="scientific">Clostridium rhizosphaerae</name>
    <dbReference type="NCBI Taxonomy" id="2803861"/>
    <lineage>
        <taxon>Bacteria</taxon>
        <taxon>Bacillati</taxon>
        <taxon>Bacillota</taxon>
        <taxon>Clostridia</taxon>
        <taxon>Eubacteriales</taxon>
        <taxon>Clostridiaceae</taxon>
        <taxon>Clostridium</taxon>
    </lineage>
</organism>
<dbReference type="InterPro" id="IPR029752">
    <property type="entry name" value="D-isomer_DH_CS1"/>
</dbReference>
<dbReference type="PANTHER" id="PTHR10996">
    <property type="entry name" value="2-HYDROXYACID DEHYDROGENASE-RELATED"/>
    <property type="match status" value="1"/>
</dbReference>
<dbReference type="InterPro" id="IPR036291">
    <property type="entry name" value="NAD(P)-bd_dom_sf"/>
</dbReference>
<keyword evidence="2 3" id="KW-0560">Oxidoreductase</keyword>
<comment type="similarity">
    <text evidence="1 3">Belongs to the D-isomer specific 2-hydroxyacid dehydrogenase family.</text>
</comment>
<dbReference type="Proteomes" id="UP000632377">
    <property type="component" value="Unassembled WGS sequence"/>
</dbReference>
<evidence type="ECO:0000313" key="7">
    <source>
        <dbReference type="Proteomes" id="UP000632377"/>
    </source>
</evidence>
<dbReference type="Gene3D" id="3.40.50.720">
    <property type="entry name" value="NAD(P)-binding Rossmann-like Domain"/>
    <property type="match status" value="2"/>
</dbReference>
<evidence type="ECO:0000256" key="1">
    <source>
        <dbReference type="ARBA" id="ARBA00005854"/>
    </source>
</evidence>
<gene>
    <name evidence="6" type="ORF">JK636_07640</name>
</gene>
<dbReference type="InterPro" id="IPR050223">
    <property type="entry name" value="D-isomer_2-hydroxyacid_DH"/>
</dbReference>
<reference evidence="6 7" key="1">
    <citation type="submission" date="2021-01" db="EMBL/GenBank/DDBJ databases">
        <title>Genome public.</title>
        <authorList>
            <person name="Liu C."/>
            <person name="Sun Q."/>
        </authorList>
    </citation>
    <scope>NUCLEOTIDE SEQUENCE [LARGE SCALE GENOMIC DNA]</scope>
    <source>
        <strain evidence="6 7">YIM B02515</strain>
    </source>
</reference>
<evidence type="ECO:0000259" key="4">
    <source>
        <dbReference type="Pfam" id="PF00389"/>
    </source>
</evidence>
<keyword evidence="7" id="KW-1185">Reference proteome</keyword>
<dbReference type="InterPro" id="IPR006139">
    <property type="entry name" value="D-isomer_2_OHA_DH_cat_dom"/>
</dbReference>
<dbReference type="RefSeq" id="WP_202748224.1">
    <property type="nucleotide sequence ID" value="NZ_JAESWC010000002.1"/>
</dbReference>
<feature type="domain" description="D-isomer specific 2-hydroxyacid dehydrogenase catalytic" evidence="4">
    <location>
        <begin position="6"/>
        <end position="319"/>
    </location>
</feature>
<protein>
    <submittedName>
        <fullName evidence="6">D-glycerate dehydrogenase</fullName>
    </submittedName>
</protein>
<sequence>MNKPKVYITNSIPKEVLDYIGKHCDYEIWDNEENIQREELKLNLKDKAGVMLTGIKIDEDLLQYAPSLKVVSNIAVGYNNFDIEAMKKRKVIGTNTPYVLDGAVADLIFGLILSTSRRITELDSYVKKGQWKASDDKNLYGTDVHRTTLGIIGMGRIGEAVAKRAKLGFEMEVLYYNRSRKVETEKSLGVKYSDMDNLLEKSDFIVLMTPLTKDTYHLIDAEEFSKMKRTAIFINASRGQTVNEKALIEALENKKILAAGLDVYETEPINKDNPLLKMDNVVTLPHIGSATARTRFDMAMTAAENLVKGVLGEKPKYVVPELEDLI</sequence>
<dbReference type="Pfam" id="PF00389">
    <property type="entry name" value="2-Hacid_dh"/>
    <property type="match status" value="1"/>
</dbReference>
<accession>A0ABS1T8E3</accession>
<dbReference type="SUPFAM" id="SSF51735">
    <property type="entry name" value="NAD(P)-binding Rossmann-fold domains"/>
    <property type="match status" value="1"/>
</dbReference>
<dbReference type="SUPFAM" id="SSF52283">
    <property type="entry name" value="Formate/glycerate dehydrogenase catalytic domain-like"/>
    <property type="match status" value="1"/>
</dbReference>
<dbReference type="InterPro" id="IPR006140">
    <property type="entry name" value="D-isomer_DH_NAD-bd"/>
</dbReference>
<evidence type="ECO:0000259" key="5">
    <source>
        <dbReference type="Pfam" id="PF02826"/>
    </source>
</evidence>
<feature type="domain" description="D-isomer specific 2-hydroxyacid dehydrogenase NAD-binding" evidence="5">
    <location>
        <begin position="109"/>
        <end position="288"/>
    </location>
</feature>
<dbReference type="Pfam" id="PF02826">
    <property type="entry name" value="2-Hacid_dh_C"/>
    <property type="match status" value="1"/>
</dbReference>